<organism evidence="3 4">
    <name type="scientific">Varroa destructor</name>
    <name type="common">Honeybee mite</name>
    <dbReference type="NCBI Taxonomy" id="109461"/>
    <lineage>
        <taxon>Eukaryota</taxon>
        <taxon>Metazoa</taxon>
        <taxon>Ecdysozoa</taxon>
        <taxon>Arthropoda</taxon>
        <taxon>Chelicerata</taxon>
        <taxon>Arachnida</taxon>
        <taxon>Acari</taxon>
        <taxon>Parasitiformes</taxon>
        <taxon>Mesostigmata</taxon>
        <taxon>Gamasina</taxon>
        <taxon>Dermanyssoidea</taxon>
        <taxon>Varroidae</taxon>
        <taxon>Varroa</taxon>
    </lineage>
</organism>
<dbReference type="InParanoid" id="A0A7M7JHZ9"/>
<evidence type="ECO:0000313" key="3">
    <source>
        <dbReference type="EnsemblMetazoa" id="XP_022652447"/>
    </source>
</evidence>
<protein>
    <recommendedName>
        <fullName evidence="2">UDENN domain-containing protein</fullName>
    </recommendedName>
</protein>
<accession>A0A7M7JHZ9</accession>
<dbReference type="InterPro" id="IPR024224">
    <property type="entry name" value="DENND6"/>
</dbReference>
<dbReference type="FunCoup" id="A0A7M7JHZ9">
    <property type="interactions" value="1488"/>
</dbReference>
<dbReference type="GeneID" id="111246699"/>
<comment type="similarity">
    <text evidence="1">Belongs to the DENND6 family.</text>
</comment>
<reference evidence="3" key="1">
    <citation type="submission" date="2021-01" db="UniProtKB">
        <authorList>
            <consortium name="EnsemblMetazoa"/>
        </authorList>
    </citation>
    <scope>IDENTIFICATION</scope>
</reference>
<dbReference type="PANTHER" id="PTHR13677:SF0">
    <property type="entry name" value="LD41638P"/>
    <property type="match status" value="1"/>
</dbReference>
<name>A0A7M7JHZ9_VARDE</name>
<dbReference type="OrthoDB" id="10265409at2759"/>
<keyword evidence="4" id="KW-1185">Reference proteome</keyword>
<feature type="domain" description="UDENN" evidence="2">
    <location>
        <begin position="111"/>
        <end position="581"/>
    </location>
</feature>
<dbReference type="Pfam" id="PF09794">
    <property type="entry name" value="Avl9"/>
    <property type="match status" value="1"/>
</dbReference>
<dbReference type="PROSITE" id="PS50211">
    <property type="entry name" value="DENN"/>
    <property type="match status" value="1"/>
</dbReference>
<dbReference type="OMA" id="EANLEHW"/>
<dbReference type="GO" id="GO:0055037">
    <property type="term" value="C:recycling endosome"/>
    <property type="evidence" value="ECO:0007669"/>
    <property type="project" value="TreeGrafter"/>
</dbReference>
<dbReference type="EnsemblMetazoa" id="XM_022796712">
    <property type="protein sequence ID" value="XP_022652447"/>
    <property type="gene ID" value="LOC111246699"/>
</dbReference>
<dbReference type="GO" id="GO:0005085">
    <property type="term" value="F:guanyl-nucleotide exchange factor activity"/>
    <property type="evidence" value="ECO:0007669"/>
    <property type="project" value="InterPro"/>
</dbReference>
<dbReference type="KEGG" id="vde:111246699"/>
<dbReference type="AlphaFoldDB" id="A0A7M7JHZ9"/>
<dbReference type="Proteomes" id="UP000594260">
    <property type="component" value="Unplaced"/>
</dbReference>
<dbReference type="RefSeq" id="XP_022652447.1">
    <property type="nucleotide sequence ID" value="XM_022796712.1"/>
</dbReference>
<dbReference type="InterPro" id="IPR037516">
    <property type="entry name" value="Tripartite_DENN"/>
</dbReference>
<evidence type="ECO:0000256" key="1">
    <source>
        <dbReference type="ARBA" id="ARBA00007159"/>
    </source>
</evidence>
<sequence>MPAPPLHCPNCALLSGCGCCCEPRGAAPGPSPMELHEMRYVPRRPNELALDDIREANLSENKPLDPVAAPLASFESYLQGQYPLPMMSPTLSGCTLSSSDQQWERYSQWLHCIAVVTFDLELGQAIESVYPPCATLSEQEKLNICYLAFPDSNSACMGDTQFHFRIRREDVNRSRRLTEDQMHFNDMVPPALQIDIEYLYGFAYFRQVKDPSIRRGYFQKSVVFIAHLPLVNLFHKTVALVAPDFFENGLESLETACHIIDRWPPPLPGKDLVLPLNGVVLQCRIPLEVDSQLQSTNSILHLQKCTRTAVILSSVHEPDLFRSVAPILNHVQLLWELVITCEPIVVMANSPCVCSELVQSLVSLVWPLKFCSDFRPFFTIHDSEFKEYTARENCLPAVILGVTNPFFTKTFQHWPHIIKVGEDYSSMDCCAKYGGATKTKRASNLKTLDTQTGVFTQYRPLLRKDKGLLKGLWKGIQTKRPSEVQSAVLRRYFLELTQSFMIPLERYMTSLMPLQKNLSPYKGTPLLKPFNPDDFLATLDTAGPQLTTGIKGEWADLYRKFFRSRNFHGWYQARHREVSENIEKLHIEVISETNLLGWARSRHEVEVIDLVLKLKAKLELIDKRQNISRETACKLKARLEDLIATLPADLHDVLNKDIPAP</sequence>
<dbReference type="PANTHER" id="PTHR13677">
    <property type="entry name" value="LD41638P"/>
    <property type="match status" value="1"/>
</dbReference>
<dbReference type="InterPro" id="IPR018307">
    <property type="entry name" value="ABL9/DENND6_dom"/>
</dbReference>
<proteinExistence type="inferred from homology"/>
<evidence type="ECO:0000313" key="4">
    <source>
        <dbReference type="Proteomes" id="UP000594260"/>
    </source>
</evidence>
<evidence type="ECO:0000259" key="2">
    <source>
        <dbReference type="PROSITE" id="PS50211"/>
    </source>
</evidence>